<gene>
    <name evidence="2" type="ORF">GCM10009554_08210</name>
</gene>
<dbReference type="EMBL" id="BAAAHK010000003">
    <property type="protein sequence ID" value="GAA0927378.1"/>
    <property type="molecule type" value="Genomic_DNA"/>
</dbReference>
<dbReference type="Proteomes" id="UP001500542">
    <property type="component" value="Unassembled WGS sequence"/>
</dbReference>
<accession>A0ABN1PGJ3</accession>
<evidence type="ECO:0000256" key="1">
    <source>
        <dbReference type="SAM" id="Phobius"/>
    </source>
</evidence>
<keyword evidence="1" id="KW-1133">Transmembrane helix</keyword>
<evidence type="ECO:0000313" key="2">
    <source>
        <dbReference type="EMBL" id="GAA0927378.1"/>
    </source>
</evidence>
<comment type="caution">
    <text evidence="2">The sequence shown here is derived from an EMBL/GenBank/DDBJ whole genome shotgun (WGS) entry which is preliminary data.</text>
</comment>
<evidence type="ECO:0000313" key="3">
    <source>
        <dbReference type="Proteomes" id="UP001500542"/>
    </source>
</evidence>
<reference evidence="2 3" key="1">
    <citation type="journal article" date="2019" name="Int. J. Syst. Evol. Microbiol.">
        <title>The Global Catalogue of Microorganisms (GCM) 10K type strain sequencing project: providing services to taxonomists for standard genome sequencing and annotation.</title>
        <authorList>
            <consortium name="The Broad Institute Genomics Platform"/>
            <consortium name="The Broad Institute Genome Sequencing Center for Infectious Disease"/>
            <person name="Wu L."/>
            <person name="Ma J."/>
        </authorList>
    </citation>
    <scope>NUCLEOTIDE SEQUENCE [LARGE SCALE GENOMIC DNA]</scope>
    <source>
        <strain evidence="2 3">JCM 10977</strain>
    </source>
</reference>
<feature type="transmembrane region" description="Helical" evidence="1">
    <location>
        <begin position="34"/>
        <end position="54"/>
    </location>
</feature>
<sequence length="136" mass="14947">MPAQELHRRGELAPVFDHLNTYDVTTHFNGQSTIRTLAVLAPGPIALTVWYLYVHSRFGQFPSNYQDGNIGWPVAGWLEAFDRPHLLPLPTVNPHTTRPIQLSAAHRTSEGTFGPAVSRAGDGCCCRVRADGGSLR</sequence>
<keyword evidence="1" id="KW-0812">Transmembrane</keyword>
<proteinExistence type="predicted"/>
<dbReference type="RefSeq" id="WP_343964904.1">
    <property type="nucleotide sequence ID" value="NZ_BAAAHK010000003.1"/>
</dbReference>
<keyword evidence="1" id="KW-0472">Membrane</keyword>
<protein>
    <submittedName>
        <fullName evidence="2">Uncharacterized protein</fullName>
    </submittedName>
</protein>
<keyword evidence="3" id="KW-1185">Reference proteome</keyword>
<name>A0ABN1PGJ3_9ACTN</name>
<organism evidence="2 3">
    <name type="scientific">Kribbella koreensis</name>
    <dbReference type="NCBI Taxonomy" id="57909"/>
    <lineage>
        <taxon>Bacteria</taxon>
        <taxon>Bacillati</taxon>
        <taxon>Actinomycetota</taxon>
        <taxon>Actinomycetes</taxon>
        <taxon>Propionibacteriales</taxon>
        <taxon>Kribbellaceae</taxon>
        <taxon>Kribbella</taxon>
    </lineage>
</organism>